<feature type="signal peptide" evidence="2">
    <location>
        <begin position="1"/>
        <end position="21"/>
    </location>
</feature>
<feature type="non-terminal residue" evidence="3">
    <location>
        <position position="191"/>
    </location>
</feature>
<sequence>MKKIFLSIFLISLLSPLTALAGTYIAAEDSTAYTIYYSGLVPCGKEVCKGTTLNIRTIESALAQGSNFDQACSAGGGTVYRGEQVGEFYTGFPCTFCHFFVMLDGIFDFVLFQLVPPLAVLMLAIGGIMYIMAQFGGAEVLTGGGSGGPKLLGQAKKLMTAVVMGLVIIYGGWLIVDLFFDTIGVADWTGL</sequence>
<evidence type="ECO:0000256" key="2">
    <source>
        <dbReference type="SAM" id="SignalP"/>
    </source>
</evidence>
<name>A0A2H0MP24_9BACT</name>
<evidence type="ECO:0000313" key="3">
    <source>
        <dbReference type="EMBL" id="PIQ98391.1"/>
    </source>
</evidence>
<keyword evidence="1" id="KW-1133">Transmembrane helix</keyword>
<feature type="transmembrane region" description="Helical" evidence="1">
    <location>
        <begin position="118"/>
        <end position="138"/>
    </location>
</feature>
<reference evidence="3 4" key="1">
    <citation type="submission" date="2017-09" db="EMBL/GenBank/DDBJ databases">
        <title>Depth-based differentiation of microbial function through sediment-hosted aquifers and enrichment of novel symbionts in the deep terrestrial subsurface.</title>
        <authorList>
            <person name="Probst A.J."/>
            <person name="Ladd B."/>
            <person name="Jarett J.K."/>
            <person name="Geller-Mcgrath D.E."/>
            <person name="Sieber C.M."/>
            <person name="Emerson J.B."/>
            <person name="Anantharaman K."/>
            <person name="Thomas B.C."/>
            <person name="Malmstrom R."/>
            <person name="Stieglmeier M."/>
            <person name="Klingl A."/>
            <person name="Woyke T."/>
            <person name="Ryan C.M."/>
            <person name="Banfield J.F."/>
        </authorList>
    </citation>
    <scope>NUCLEOTIDE SEQUENCE [LARGE SCALE GENOMIC DNA]</scope>
    <source>
        <strain evidence="3">CG11_big_fil_rev_8_21_14_0_20_39_9</strain>
    </source>
</reference>
<keyword evidence="1" id="KW-0472">Membrane</keyword>
<accession>A0A2H0MP24</accession>
<organism evidence="3 4">
    <name type="scientific">Candidatus Nealsonbacteria bacterium CG11_big_fil_rev_8_21_14_0_20_39_9</name>
    <dbReference type="NCBI Taxonomy" id="1974715"/>
    <lineage>
        <taxon>Bacteria</taxon>
        <taxon>Candidatus Nealsoniibacteriota</taxon>
    </lineage>
</organism>
<dbReference type="EMBL" id="PCWI01000035">
    <property type="protein sequence ID" value="PIQ98391.1"/>
    <property type="molecule type" value="Genomic_DNA"/>
</dbReference>
<evidence type="ECO:0000256" key="1">
    <source>
        <dbReference type="SAM" id="Phobius"/>
    </source>
</evidence>
<evidence type="ECO:0000313" key="4">
    <source>
        <dbReference type="Proteomes" id="UP000229381"/>
    </source>
</evidence>
<feature type="transmembrane region" description="Helical" evidence="1">
    <location>
        <begin position="158"/>
        <end position="180"/>
    </location>
</feature>
<gene>
    <name evidence="3" type="ORF">COV64_01545</name>
</gene>
<dbReference type="AlphaFoldDB" id="A0A2H0MP24"/>
<protein>
    <submittedName>
        <fullName evidence="3">Uncharacterized protein</fullName>
    </submittedName>
</protein>
<comment type="caution">
    <text evidence="3">The sequence shown here is derived from an EMBL/GenBank/DDBJ whole genome shotgun (WGS) entry which is preliminary data.</text>
</comment>
<feature type="chain" id="PRO_5013863509" evidence="2">
    <location>
        <begin position="22"/>
        <end position="191"/>
    </location>
</feature>
<keyword evidence="1" id="KW-0812">Transmembrane</keyword>
<proteinExistence type="predicted"/>
<dbReference type="Proteomes" id="UP000229381">
    <property type="component" value="Unassembled WGS sequence"/>
</dbReference>
<keyword evidence="2" id="KW-0732">Signal</keyword>